<feature type="signal peptide" evidence="2">
    <location>
        <begin position="1"/>
        <end position="19"/>
    </location>
</feature>
<dbReference type="Gene3D" id="2.60.20.10">
    <property type="entry name" value="Crystallins"/>
    <property type="match status" value="1"/>
</dbReference>
<comment type="caution">
    <text evidence="3">The sequence shown here is derived from an EMBL/GenBank/DDBJ whole genome shotgun (WGS) entry which is preliminary data.</text>
</comment>
<dbReference type="EMBL" id="JAGIOO010000001">
    <property type="protein sequence ID" value="MBP2475837.1"/>
    <property type="molecule type" value="Genomic_DNA"/>
</dbReference>
<dbReference type="InterPro" id="IPR005297">
    <property type="entry name" value="Lipoprotein_repeat"/>
</dbReference>
<dbReference type="PANTHER" id="PTHR39335:SF1">
    <property type="entry name" value="BLL4220 PROTEIN"/>
    <property type="match status" value="1"/>
</dbReference>
<dbReference type="PANTHER" id="PTHR39335">
    <property type="entry name" value="BLL4220 PROTEIN"/>
    <property type="match status" value="1"/>
</dbReference>
<feature type="region of interest" description="Disordered" evidence="1">
    <location>
        <begin position="198"/>
        <end position="226"/>
    </location>
</feature>
<dbReference type="Pfam" id="PF03640">
    <property type="entry name" value="Lipoprotein_15"/>
    <property type="match status" value="2"/>
</dbReference>
<proteinExistence type="predicted"/>
<protein>
    <submittedName>
        <fullName evidence="3">Lipoprotein with Yx(FWY)xxD motif</fullName>
    </submittedName>
</protein>
<evidence type="ECO:0000256" key="2">
    <source>
        <dbReference type="SAM" id="SignalP"/>
    </source>
</evidence>
<dbReference type="PROSITE" id="PS51257">
    <property type="entry name" value="PROKAR_LIPOPROTEIN"/>
    <property type="match status" value="1"/>
</dbReference>
<reference evidence="3 4" key="1">
    <citation type="submission" date="2021-03" db="EMBL/GenBank/DDBJ databases">
        <title>Sequencing the genomes of 1000 actinobacteria strains.</title>
        <authorList>
            <person name="Klenk H.-P."/>
        </authorList>
    </citation>
    <scope>NUCLEOTIDE SEQUENCE [LARGE SCALE GENOMIC DNA]</scope>
    <source>
        <strain evidence="3 4">DSM 44580</strain>
    </source>
</reference>
<evidence type="ECO:0000256" key="1">
    <source>
        <dbReference type="SAM" id="MobiDB-lite"/>
    </source>
</evidence>
<feature type="compositionally biased region" description="Polar residues" evidence="1">
    <location>
        <begin position="212"/>
        <end position="226"/>
    </location>
</feature>
<keyword evidence="3" id="KW-0449">Lipoprotein</keyword>
<keyword evidence="4" id="KW-1185">Reference proteome</keyword>
<evidence type="ECO:0000313" key="4">
    <source>
        <dbReference type="Proteomes" id="UP001519363"/>
    </source>
</evidence>
<dbReference type="Proteomes" id="UP001519363">
    <property type="component" value="Unassembled WGS sequence"/>
</dbReference>
<accession>A0ABS5AGZ5</accession>
<feature type="region of interest" description="Disordered" evidence="1">
    <location>
        <begin position="59"/>
        <end position="85"/>
    </location>
</feature>
<dbReference type="RefSeq" id="WP_086785457.1">
    <property type="nucleotide sequence ID" value="NZ_JAGIOO010000001.1"/>
</dbReference>
<keyword evidence="2" id="KW-0732">Signal</keyword>
<sequence length="306" mass="31997">MLRKRVFSMSIFLAAGAVALSACGTPVTETPAAATSNSPVSQNEEIPEIPEGVQALNGTAQGNKAAPNTGDWVKRNDKGESEDAPAAKRWVQLSVGKAGALDPVVVDGGGFTLYRFDDDTAKPSRSTCVDACAKTWPPVLINQTSRIFLDGIPRSAVGAVQRPDGDWQLTLKGWPLYRFNKDLKPGEAKGQGVQGTWFAITPDGKKAGQPAGQPSSASGQPKPNGSVTLFDDANFSDNGAAQGLSAAVGCQNVAREDVASSAKVFGGTIKVWAEKDCKGRSVEISGDVASLAGLDFDNQISSLRFL</sequence>
<feature type="chain" id="PRO_5045443549" evidence="2">
    <location>
        <begin position="20"/>
        <end position="306"/>
    </location>
</feature>
<gene>
    <name evidence="3" type="ORF">JOF53_004709</name>
</gene>
<name>A0ABS5AGZ5_9PSEU</name>
<evidence type="ECO:0000313" key="3">
    <source>
        <dbReference type="EMBL" id="MBP2475837.1"/>
    </source>
</evidence>
<feature type="compositionally biased region" description="Basic and acidic residues" evidence="1">
    <location>
        <begin position="72"/>
        <end position="81"/>
    </location>
</feature>
<organism evidence="3 4">
    <name type="scientific">Crossiella equi</name>
    <dbReference type="NCBI Taxonomy" id="130796"/>
    <lineage>
        <taxon>Bacteria</taxon>
        <taxon>Bacillati</taxon>
        <taxon>Actinomycetota</taxon>
        <taxon>Actinomycetes</taxon>
        <taxon>Pseudonocardiales</taxon>
        <taxon>Pseudonocardiaceae</taxon>
        <taxon>Crossiella</taxon>
    </lineage>
</organism>